<sequence>MAEDLKRYIFRLMSKVDGLYGIAITDRDGVPVLKVSNEHAPEMALRPGFLVTFSMAADQGSKMGLGKNQRIVCMYSAYQVVHFNKAPLMVTLVANSTANTGMILSLEDELTDALQDLRQAVDVA</sequence>
<dbReference type="Gene3D" id="3.30.450.30">
    <property type="entry name" value="Dynein light chain 2a, cytoplasmic"/>
    <property type="match status" value="1"/>
</dbReference>
<dbReference type="PANTHER" id="PTHR13378">
    <property type="entry name" value="REGULATOR COMPLEX PROTEIN LAMTOR3"/>
    <property type="match status" value="1"/>
</dbReference>
<dbReference type="OMA" id="YQVIQMN"/>
<comment type="subcellular location">
    <subcellularLocation>
        <location evidence="1">Late endosome membrane</location>
        <topology evidence="1">Peripheral membrane protein</topology>
        <orientation evidence="1">Cytoplasmic side</orientation>
    </subcellularLocation>
</comment>
<dbReference type="GO" id="GO:0031902">
    <property type="term" value="C:late endosome membrane"/>
    <property type="evidence" value="ECO:0007669"/>
    <property type="project" value="UniProtKB-SubCell"/>
</dbReference>
<accession>A0A9J7KR76</accession>
<dbReference type="PANTHER" id="PTHR13378:SF1">
    <property type="entry name" value="RAGULATOR COMPLEX PROTEIN LAMTOR3"/>
    <property type="match status" value="1"/>
</dbReference>
<keyword evidence="3" id="KW-1185">Reference proteome</keyword>
<dbReference type="GO" id="GO:0032008">
    <property type="term" value="P:positive regulation of TOR signaling"/>
    <property type="evidence" value="ECO:0000318"/>
    <property type="project" value="GO_Central"/>
</dbReference>
<organism evidence="3 4">
    <name type="scientific">Branchiostoma floridae</name>
    <name type="common">Florida lancelet</name>
    <name type="synonym">Amphioxus</name>
    <dbReference type="NCBI Taxonomy" id="7739"/>
    <lineage>
        <taxon>Eukaryota</taxon>
        <taxon>Metazoa</taxon>
        <taxon>Chordata</taxon>
        <taxon>Cephalochordata</taxon>
        <taxon>Leptocardii</taxon>
        <taxon>Amphioxiformes</taxon>
        <taxon>Branchiostomatidae</taxon>
        <taxon>Branchiostoma</taxon>
    </lineage>
</organism>
<dbReference type="Pfam" id="PF08923">
    <property type="entry name" value="MAPKK1_Int"/>
    <property type="match status" value="1"/>
</dbReference>
<evidence type="ECO:0000313" key="4">
    <source>
        <dbReference type="RefSeq" id="XP_035668902.1"/>
    </source>
</evidence>
<dbReference type="RefSeq" id="XP_035668902.1">
    <property type="nucleotide sequence ID" value="XM_035813009.1"/>
</dbReference>
<evidence type="ECO:0000313" key="3">
    <source>
        <dbReference type="Proteomes" id="UP000001554"/>
    </source>
</evidence>
<dbReference type="SMART" id="SM01278">
    <property type="entry name" value="MAPKK1_Int"/>
    <property type="match status" value="1"/>
</dbReference>
<dbReference type="GO" id="GO:0071986">
    <property type="term" value="C:Ragulator complex"/>
    <property type="evidence" value="ECO:0000318"/>
    <property type="project" value="GO_Central"/>
</dbReference>
<gene>
    <name evidence="4" type="primary">LOC118411011</name>
</gene>
<dbReference type="KEGG" id="bfo:118411011"/>
<reference evidence="3" key="1">
    <citation type="journal article" date="2020" name="Nat. Ecol. Evol.">
        <title>Deeply conserved synteny resolves early events in vertebrate evolution.</title>
        <authorList>
            <person name="Simakov O."/>
            <person name="Marletaz F."/>
            <person name="Yue J.X."/>
            <person name="O'Connell B."/>
            <person name="Jenkins J."/>
            <person name="Brandt A."/>
            <person name="Calef R."/>
            <person name="Tung C.H."/>
            <person name="Huang T.K."/>
            <person name="Schmutz J."/>
            <person name="Satoh N."/>
            <person name="Yu J.K."/>
            <person name="Putnam N.H."/>
            <person name="Green R.E."/>
            <person name="Rokhsar D.S."/>
        </authorList>
    </citation>
    <scope>NUCLEOTIDE SEQUENCE [LARGE SCALE GENOMIC DNA]</scope>
    <source>
        <strain evidence="3">S238N-H82</strain>
    </source>
</reference>
<dbReference type="OrthoDB" id="343907at2759"/>
<dbReference type="GO" id="GO:0071230">
    <property type="term" value="P:cellular response to amino acid stimulus"/>
    <property type="evidence" value="ECO:0000318"/>
    <property type="project" value="GO_Central"/>
</dbReference>
<dbReference type="AlphaFoldDB" id="A0A9J7KR76"/>
<evidence type="ECO:0000256" key="1">
    <source>
        <dbReference type="ARBA" id="ARBA00004492"/>
    </source>
</evidence>
<proteinExistence type="inferred from homology"/>
<name>A0A9J7KR76_BRAFL</name>
<dbReference type="SUPFAM" id="SSF103196">
    <property type="entry name" value="Roadblock/LC7 domain"/>
    <property type="match status" value="1"/>
</dbReference>
<dbReference type="FunFam" id="3.30.450.30:FF:000003">
    <property type="entry name" value="ragulator complex protein LAMTOR3 homolog"/>
    <property type="match status" value="1"/>
</dbReference>
<protein>
    <submittedName>
        <fullName evidence="4">Ragulator complex protein LAMTOR3-A-like isoform X1</fullName>
    </submittedName>
</protein>
<dbReference type="Proteomes" id="UP000001554">
    <property type="component" value="Chromosome 3"/>
</dbReference>
<dbReference type="GeneID" id="118411011"/>
<comment type="similarity">
    <text evidence="2">Belongs to the LAMTOR3 family.</text>
</comment>
<dbReference type="InterPro" id="IPR015019">
    <property type="entry name" value="LAMTOR3"/>
</dbReference>
<reference evidence="4" key="2">
    <citation type="submission" date="2025-08" db="UniProtKB">
        <authorList>
            <consortium name="RefSeq"/>
        </authorList>
    </citation>
    <scope>IDENTIFICATION</scope>
    <source>
        <strain evidence="4">S238N-H82</strain>
        <tissue evidence="4">Testes</tissue>
    </source>
</reference>
<evidence type="ECO:0000256" key="2">
    <source>
        <dbReference type="ARBA" id="ARBA00005356"/>
    </source>
</evidence>